<evidence type="ECO:0000256" key="2">
    <source>
        <dbReference type="ARBA" id="ARBA00022801"/>
    </source>
</evidence>
<dbReference type="Pfam" id="PF02016">
    <property type="entry name" value="Peptidase_S66"/>
    <property type="match status" value="1"/>
</dbReference>
<dbReference type="CDD" id="cd07062">
    <property type="entry name" value="Peptidase_S66_mccF_like"/>
    <property type="match status" value="1"/>
</dbReference>
<dbReference type="InterPro" id="IPR027461">
    <property type="entry name" value="Carboxypeptidase_A_C_sf"/>
</dbReference>
<dbReference type="Pfam" id="PF17676">
    <property type="entry name" value="Peptidase_S66C"/>
    <property type="match status" value="1"/>
</dbReference>
<dbReference type="InterPro" id="IPR040921">
    <property type="entry name" value="Peptidase_S66C"/>
</dbReference>
<dbReference type="InterPro" id="IPR029062">
    <property type="entry name" value="Class_I_gatase-like"/>
</dbReference>
<evidence type="ECO:0000313" key="7">
    <source>
        <dbReference type="Proteomes" id="UP000282529"/>
    </source>
</evidence>
<feature type="domain" description="LD-carboxypeptidase C-terminal" evidence="5">
    <location>
        <begin position="213"/>
        <end position="333"/>
    </location>
</feature>
<dbReference type="SUPFAM" id="SSF52317">
    <property type="entry name" value="Class I glutamine amidotransferase-like"/>
    <property type="match status" value="1"/>
</dbReference>
<dbReference type="EMBL" id="RQPI01000009">
    <property type="protein sequence ID" value="RQW10341.1"/>
    <property type="molecule type" value="Genomic_DNA"/>
</dbReference>
<keyword evidence="6" id="KW-0121">Carboxypeptidase</keyword>
<dbReference type="AlphaFoldDB" id="A0A3N9P295"/>
<keyword evidence="2" id="KW-0378">Hydrolase</keyword>
<dbReference type="Gene3D" id="3.50.30.60">
    <property type="entry name" value="LD-carboxypeptidase A C-terminal domain-like"/>
    <property type="match status" value="1"/>
</dbReference>
<keyword evidence="6" id="KW-0645">Protease</keyword>
<sequence>MNQSIRYPAPLLAGGVIAVTAPSSGVRPEHVGLFNQAAEHAQELGFIVREGAVLRSRAKLALAPAAERAAELQAFLLDDTVGVVMPPWGGEFLMEILPLMDWEKLRTAPPKWMIGYSDTSTFLFAYTLMTGCATAHGTNFIDLRARPLDDVTARWRDVVGTGAGGTVAQTSSAMYQSAWDITKPGFILDTPTSWRTIAPGGASGEDPAVSFGGRLIGGCLETLTTLIGTPYAPVPTFIRDYCGEEGTVWFLESSQRNAGDIHRQLWQMKECSWFENCRGLLYGRPAGYSPVQDFGLADSLEQLAGELGIPVVYEADIGHVPPQLTLVNGAVAAVTAGGGRGTVTMSFN</sequence>
<reference evidence="6 7" key="1">
    <citation type="submission" date="2018-11" db="EMBL/GenBank/DDBJ databases">
        <title>Genome sequence of strain 7197.</title>
        <authorList>
            <person name="Gao J."/>
            <person name="Sun J."/>
        </authorList>
    </citation>
    <scope>NUCLEOTIDE SEQUENCE [LARGE SCALE GENOMIC DNA]</scope>
    <source>
        <strain evidence="6 7">7197</strain>
    </source>
</reference>
<comment type="caution">
    <text evidence="6">The sequence shown here is derived from an EMBL/GenBank/DDBJ whole genome shotgun (WGS) entry which is preliminary data.</text>
</comment>
<proteinExistence type="inferred from homology"/>
<evidence type="ECO:0000313" key="6">
    <source>
        <dbReference type="EMBL" id="RQW10341.1"/>
    </source>
</evidence>
<dbReference type="Proteomes" id="UP000282529">
    <property type="component" value="Unassembled WGS sequence"/>
</dbReference>
<protein>
    <submittedName>
        <fullName evidence="6">LD-carboxypeptidase</fullName>
    </submittedName>
</protein>
<feature type="domain" description="LD-carboxypeptidase N-terminal" evidence="4">
    <location>
        <begin position="17"/>
        <end position="137"/>
    </location>
</feature>
<dbReference type="Gene3D" id="3.40.50.10740">
    <property type="entry name" value="Class I glutamine amidotransferase-like"/>
    <property type="match status" value="1"/>
</dbReference>
<dbReference type="PANTHER" id="PTHR30237">
    <property type="entry name" value="MURAMOYLTETRAPEPTIDE CARBOXYPEPTIDASE"/>
    <property type="match status" value="1"/>
</dbReference>
<dbReference type="SUPFAM" id="SSF141986">
    <property type="entry name" value="LD-carboxypeptidase A C-terminal domain-like"/>
    <property type="match status" value="1"/>
</dbReference>
<evidence type="ECO:0000259" key="4">
    <source>
        <dbReference type="Pfam" id="PF02016"/>
    </source>
</evidence>
<dbReference type="InterPro" id="IPR003507">
    <property type="entry name" value="S66_fam"/>
</dbReference>
<gene>
    <name evidence="6" type="ORF">EH198_16085</name>
</gene>
<evidence type="ECO:0000256" key="3">
    <source>
        <dbReference type="PIRSR" id="PIRSR028757-1"/>
    </source>
</evidence>
<dbReference type="RefSeq" id="WP_124696525.1">
    <property type="nucleotide sequence ID" value="NZ_JBHUFE010000036.1"/>
</dbReference>
<dbReference type="PIRSF" id="PIRSF028757">
    <property type="entry name" value="LD-carboxypeptidase"/>
    <property type="match status" value="1"/>
</dbReference>
<comment type="similarity">
    <text evidence="1">Belongs to the peptidase S66 family.</text>
</comment>
<organism evidence="6 7">
    <name type="scientific">Paenibacillus rhizophilus</name>
    <dbReference type="NCBI Taxonomy" id="1850366"/>
    <lineage>
        <taxon>Bacteria</taxon>
        <taxon>Bacillati</taxon>
        <taxon>Bacillota</taxon>
        <taxon>Bacilli</taxon>
        <taxon>Bacillales</taxon>
        <taxon>Paenibacillaceae</taxon>
        <taxon>Paenibacillus</taxon>
    </lineage>
</organism>
<dbReference type="InterPro" id="IPR027478">
    <property type="entry name" value="LdcA_N"/>
</dbReference>
<accession>A0A3N9P295</accession>
<dbReference type="GO" id="GO:0004180">
    <property type="term" value="F:carboxypeptidase activity"/>
    <property type="evidence" value="ECO:0007669"/>
    <property type="project" value="UniProtKB-KW"/>
</dbReference>
<dbReference type="OrthoDB" id="9807329at2"/>
<feature type="active site" description="Charge relay system" evidence="3">
    <location>
        <position position="319"/>
    </location>
</feature>
<dbReference type="PANTHER" id="PTHR30237:SF5">
    <property type="entry name" value="CARBOXYPEPTIDASE VC_A0337-RELATED"/>
    <property type="match status" value="1"/>
</dbReference>
<name>A0A3N9P295_9BACL</name>
<evidence type="ECO:0000256" key="1">
    <source>
        <dbReference type="ARBA" id="ARBA00010233"/>
    </source>
</evidence>
<keyword evidence="7" id="KW-1185">Reference proteome</keyword>
<evidence type="ECO:0000259" key="5">
    <source>
        <dbReference type="Pfam" id="PF17676"/>
    </source>
</evidence>
<feature type="active site" description="Nucleophile" evidence="3">
    <location>
        <position position="117"/>
    </location>
</feature>
<feature type="active site" description="Charge relay system" evidence="3">
    <location>
        <position position="252"/>
    </location>
</feature>
<dbReference type="InterPro" id="IPR040449">
    <property type="entry name" value="Peptidase_S66_N"/>
</dbReference>